<dbReference type="Proteomes" id="UP000254771">
    <property type="component" value="Unassembled WGS sequence"/>
</dbReference>
<comment type="caution">
    <text evidence="6">The sequence shown here is derived from an EMBL/GenBank/DDBJ whole genome shotgun (WGS) entry which is preliminary data.</text>
</comment>
<reference evidence="6 7" key="1">
    <citation type="journal article" date="2018" name="ISME J.">
        <title>Endosymbiont genomes yield clues of tubeworm success.</title>
        <authorList>
            <person name="Li Y."/>
            <person name="Liles M.R."/>
            <person name="Halanych K.M."/>
        </authorList>
    </citation>
    <scope>NUCLEOTIDE SEQUENCE [LARGE SCALE GENOMIC DNA]</scope>
    <source>
        <strain evidence="6">A1462</strain>
    </source>
</reference>
<feature type="binding site" evidence="3">
    <location>
        <position position="166"/>
    </location>
    <ligand>
        <name>Cu cation</name>
        <dbReference type="ChEBI" id="CHEBI:23378"/>
    </ligand>
</feature>
<name>A0A370DF58_9GAMM</name>
<protein>
    <submittedName>
        <fullName evidence="6">SCO family protein</fullName>
    </submittedName>
</protein>
<comment type="similarity">
    <text evidence="1">Belongs to the SCO1/2 family.</text>
</comment>
<feature type="domain" description="Thioredoxin" evidence="5">
    <location>
        <begin position="30"/>
        <end position="201"/>
    </location>
</feature>
<keyword evidence="3" id="KW-0479">Metal-binding</keyword>
<dbReference type="Gene3D" id="3.40.30.10">
    <property type="entry name" value="Glutaredoxin"/>
    <property type="match status" value="1"/>
</dbReference>
<gene>
    <name evidence="6" type="ORF">DIZ78_13545</name>
</gene>
<dbReference type="CDD" id="cd02968">
    <property type="entry name" value="SCO"/>
    <property type="match status" value="1"/>
</dbReference>
<evidence type="ECO:0000259" key="5">
    <source>
        <dbReference type="PROSITE" id="PS51352"/>
    </source>
</evidence>
<feature type="disulfide bond" description="Redox-active" evidence="4">
    <location>
        <begin position="76"/>
        <end position="80"/>
    </location>
</feature>
<evidence type="ECO:0000256" key="3">
    <source>
        <dbReference type="PIRSR" id="PIRSR603782-1"/>
    </source>
</evidence>
<evidence type="ECO:0000313" key="6">
    <source>
        <dbReference type="EMBL" id="RDH83542.1"/>
    </source>
</evidence>
<dbReference type="InterPro" id="IPR003782">
    <property type="entry name" value="SCO1/SenC"/>
</dbReference>
<evidence type="ECO:0000256" key="2">
    <source>
        <dbReference type="ARBA" id="ARBA00023008"/>
    </source>
</evidence>
<evidence type="ECO:0000256" key="1">
    <source>
        <dbReference type="ARBA" id="ARBA00010996"/>
    </source>
</evidence>
<proteinExistence type="inferred from homology"/>
<keyword evidence="4" id="KW-1015">Disulfide bond</keyword>
<keyword evidence="2 3" id="KW-0186">Copper</keyword>
<evidence type="ECO:0000256" key="4">
    <source>
        <dbReference type="PIRSR" id="PIRSR603782-2"/>
    </source>
</evidence>
<dbReference type="PANTHER" id="PTHR12151:SF25">
    <property type="entry name" value="LINALOOL DEHYDRATASE_ISOMERASE DOMAIN-CONTAINING PROTEIN"/>
    <property type="match status" value="1"/>
</dbReference>
<feature type="binding site" evidence="3">
    <location>
        <position position="80"/>
    </location>
    <ligand>
        <name>Cu cation</name>
        <dbReference type="ChEBI" id="CHEBI:23378"/>
    </ligand>
</feature>
<dbReference type="InterPro" id="IPR013766">
    <property type="entry name" value="Thioredoxin_domain"/>
</dbReference>
<dbReference type="Pfam" id="PF02630">
    <property type="entry name" value="SCO1-SenC"/>
    <property type="match status" value="1"/>
</dbReference>
<dbReference type="EMBL" id="QFXE01000018">
    <property type="protein sequence ID" value="RDH83542.1"/>
    <property type="molecule type" value="Genomic_DNA"/>
</dbReference>
<dbReference type="FunFam" id="3.40.30.10:FF:000013">
    <property type="entry name" value="Blast:Protein SCO1 homolog, mitochondrial"/>
    <property type="match status" value="1"/>
</dbReference>
<dbReference type="PROSITE" id="PS51352">
    <property type="entry name" value="THIOREDOXIN_2"/>
    <property type="match status" value="1"/>
</dbReference>
<keyword evidence="7" id="KW-1185">Reference proteome</keyword>
<evidence type="ECO:0000313" key="7">
    <source>
        <dbReference type="Proteomes" id="UP000254771"/>
    </source>
</evidence>
<dbReference type="PANTHER" id="PTHR12151">
    <property type="entry name" value="ELECTRON TRANSPORT PROTIN SCO1/SENC FAMILY MEMBER"/>
    <property type="match status" value="1"/>
</dbReference>
<dbReference type="GO" id="GO:0046872">
    <property type="term" value="F:metal ion binding"/>
    <property type="evidence" value="ECO:0007669"/>
    <property type="project" value="UniProtKB-KW"/>
</dbReference>
<dbReference type="InterPro" id="IPR036249">
    <property type="entry name" value="Thioredoxin-like_sf"/>
</dbReference>
<feature type="binding site" evidence="3">
    <location>
        <position position="76"/>
    </location>
    <ligand>
        <name>Cu cation</name>
        <dbReference type="ChEBI" id="CHEBI:23378"/>
    </ligand>
</feature>
<sequence length="207" mass="22892">MQRIFLLGVIVLLSGLLIWVALFWAPQSDSVPSHEQLSISATPVGGNFALESHLGPVSLNDYQGKVVILYFGYTWCPDICPTSLGFLSMALNELTEDELAGVQPLFISVDPNRDSLERLRVYGEYFHPSILGVTGLQEAVKEVAEKYSAAYSIVEQHSEANYVVDHSADTYFIDRGGKLAKVLPHGTPPEEMFTLMRRMLSEGAVKQ</sequence>
<organism evidence="6 7">
    <name type="scientific">endosymbiont of Escarpia spicata</name>
    <dbReference type="NCBI Taxonomy" id="2200908"/>
    <lineage>
        <taxon>Bacteria</taxon>
        <taxon>Pseudomonadati</taxon>
        <taxon>Pseudomonadota</taxon>
        <taxon>Gammaproteobacteria</taxon>
        <taxon>sulfur-oxidizing symbionts</taxon>
    </lineage>
</organism>
<dbReference type="SUPFAM" id="SSF52833">
    <property type="entry name" value="Thioredoxin-like"/>
    <property type="match status" value="1"/>
</dbReference>
<dbReference type="AlphaFoldDB" id="A0A370DF58"/>
<accession>A0A370DF58</accession>